<dbReference type="Pfam" id="PF03266">
    <property type="entry name" value="NTPase_1"/>
    <property type="match status" value="1"/>
</dbReference>
<proteinExistence type="predicted"/>
<evidence type="ECO:0000256" key="2">
    <source>
        <dbReference type="ARBA" id="ARBA00022801"/>
    </source>
</evidence>
<protein>
    <submittedName>
        <fullName evidence="4">NTPase</fullName>
    </submittedName>
</protein>
<dbReference type="GO" id="GO:0005524">
    <property type="term" value="F:ATP binding"/>
    <property type="evidence" value="ECO:0007669"/>
    <property type="project" value="UniProtKB-KW"/>
</dbReference>
<dbReference type="Proteomes" id="UP000886130">
    <property type="component" value="Unassembled WGS sequence"/>
</dbReference>
<dbReference type="EMBL" id="DRTM01000135">
    <property type="protein sequence ID" value="HHE75867.1"/>
    <property type="molecule type" value="Genomic_DNA"/>
</dbReference>
<feature type="non-terminal residue" evidence="4">
    <location>
        <position position="1"/>
    </location>
</feature>
<accession>A0A7J3TA99</accession>
<reference evidence="4" key="1">
    <citation type="journal article" date="2020" name="mSystems">
        <title>Genome- and Community-Level Interaction Insights into Carbon Utilization and Element Cycling Functions of Hydrothermarchaeota in Hydrothermal Sediment.</title>
        <authorList>
            <person name="Zhou Z."/>
            <person name="Liu Y."/>
            <person name="Xu W."/>
            <person name="Pan J."/>
            <person name="Luo Z.H."/>
            <person name="Li M."/>
        </authorList>
    </citation>
    <scope>NUCLEOTIDE SEQUENCE [LARGE SCALE GENOMIC DNA]</scope>
    <source>
        <strain evidence="4">HyVt-85</strain>
    </source>
</reference>
<dbReference type="GO" id="GO:0017111">
    <property type="term" value="F:ribonucleoside triphosphate phosphatase activity"/>
    <property type="evidence" value="ECO:0007669"/>
    <property type="project" value="InterPro"/>
</dbReference>
<name>A0A7J3TA99_9ARCH</name>
<keyword evidence="1" id="KW-0547">Nucleotide-binding</keyword>
<keyword evidence="3" id="KW-0067">ATP-binding</keyword>
<dbReference type="Gene3D" id="3.40.50.300">
    <property type="entry name" value="P-loop containing nucleotide triphosphate hydrolases"/>
    <property type="match status" value="1"/>
</dbReference>
<dbReference type="SUPFAM" id="SSF52540">
    <property type="entry name" value="P-loop containing nucleoside triphosphate hydrolases"/>
    <property type="match status" value="1"/>
</dbReference>
<evidence type="ECO:0000313" key="4">
    <source>
        <dbReference type="EMBL" id="HHE75867.1"/>
    </source>
</evidence>
<dbReference type="PANTHER" id="PTHR43146">
    <property type="entry name" value="CANCER-RELATED NUCLEOSIDE-TRIPHOSPHATASE"/>
    <property type="match status" value="1"/>
</dbReference>
<organism evidence="4">
    <name type="scientific">Candidatus Aciduliprofundum boonei</name>
    <dbReference type="NCBI Taxonomy" id="379547"/>
    <lineage>
        <taxon>Archaea</taxon>
        <taxon>Methanobacteriati</taxon>
        <taxon>Thermoplasmatota</taxon>
        <taxon>DHVE2 group</taxon>
        <taxon>Candidatus Aciduliprofundum</taxon>
    </lineage>
</organism>
<dbReference type="InterPro" id="IPR004948">
    <property type="entry name" value="Nuc-triphosphatase_THEP1"/>
</dbReference>
<comment type="caution">
    <text evidence="4">The sequence shown here is derived from an EMBL/GenBank/DDBJ whole genome shotgun (WGS) entry which is preliminary data.</text>
</comment>
<dbReference type="AlphaFoldDB" id="A0A7J3TA99"/>
<dbReference type="InterPro" id="IPR027417">
    <property type="entry name" value="P-loop_NTPase"/>
</dbReference>
<evidence type="ECO:0000256" key="3">
    <source>
        <dbReference type="ARBA" id="ARBA00022840"/>
    </source>
</evidence>
<dbReference type="NCBIfam" id="NF010248">
    <property type="entry name" value="PRK13695.1"/>
    <property type="match status" value="1"/>
</dbReference>
<gene>
    <name evidence="4" type="ORF">ENL31_01910</name>
</gene>
<evidence type="ECO:0000256" key="1">
    <source>
        <dbReference type="ARBA" id="ARBA00022741"/>
    </source>
</evidence>
<keyword evidence="2" id="KW-0378">Hydrolase</keyword>
<dbReference type="PANTHER" id="PTHR43146:SF1">
    <property type="entry name" value="CANCER-RELATED NUCLEOSIDE-TRIPHOSPHATASE"/>
    <property type="match status" value="1"/>
</dbReference>
<sequence>ENGKRVGFYVLNWMTKEKKIFAHKDFESKIRVGRYGVDINVLEEVGIKALEEAMEKADIIVIDEVGKMEVGSKKFVKVVREILELDKHLIMTLHKKSRTPLLQEIRRRDDIRMLEVTPINRNLLPFKIVQLIKGERL</sequence>